<dbReference type="Pfam" id="PF01261">
    <property type="entry name" value="AP_endonuc_2"/>
    <property type="match status" value="1"/>
</dbReference>
<evidence type="ECO:0000259" key="1">
    <source>
        <dbReference type="Pfam" id="PF01261"/>
    </source>
</evidence>
<dbReference type="PANTHER" id="PTHR12110">
    <property type="entry name" value="HYDROXYPYRUVATE ISOMERASE"/>
    <property type="match status" value="1"/>
</dbReference>
<dbReference type="SUPFAM" id="SSF51658">
    <property type="entry name" value="Xylose isomerase-like"/>
    <property type="match status" value="1"/>
</dbReference>
<gene>
    <name evidence="2" type="ORF">S12H4_14951</name>
</gene>
<comment type="caution">
    <text evidence="2">The sequence shown here is derived from an EMBL/GenBank/DDBJ whole genome shotgun (WGS) entry which is preliminary data.</text>
</comment>
<dbReference type="InterPro" id="IPR036237">
    <property type="entry name" value="Xyl_isomerase-like_sf"/>
</dbReference>
<dbReference type="InterPro" id="IPR050312">
    <property type="entry name" value="IolE/XylAMocC-like"/>
</dbReference>
<dbReference type="PANTHER" id="PTHR12110:SF21">
    <property type="entry name" value="XYLOSE ISOMERASE-LIKE TIM BARREL DOMAIN-CONTAINING PROTEIN"/>
    <property type="match status" value="1"/>
</dbReference>
<feature type="domain" description="Xylose isomerase-like TIM barrel" evidence="1">
    <location>
        <begin position="25"/>
        <end position="258"/>
    </location>
</feature>
<dbReference type="Gene3D" id="3.20.20.150">
    <property type="entry name" value="Divalent-metal-dependent TIM barrel enzymes"/>
    <property type="match status" value="1"/>
</dbReference>
<proteinExistence type="predicted"/>
<reference evidence="2" key="1">
    <citation type="journal article" date="2014" name="Front. Microbiol.">
        <title>High frequency of phylogenetically diverse reductive dehalogenase-homologous genes in deep subseafloor sedimentary metagenomes.</title>
        <authorList>
            <person name="Kawai M."/>
            <person name="Futagami T."/>
            <person name="Toyoda A."/>
            <person name="Takaki Y."/>
            <person name="Nishi S."/>
            <person name="Hori S."/>
            <person name="Arai W."/>
            <person name="Tsubouchi T."/>
            <person name="Morono Y."/>
            <person name="Uchiyama I."/>
            <person name="Ito T."/>
            <person name="Fujiyama A."/>
            <person name="Inagaki F."/>
            <person name="Takami H."/>
        </authorList>
    </citation>
    <scope>NUCLEOTIDE SEQUENCE</scope>
    <source>
        <strain evidence="2">Expedition CK06-06</strain>
    </source>
</reference>
<dbReference type="AlphaFoldDB" id="X1TYL7"/>
<organism evidence="2">
    <name type="scientific">marine sediment metagenome</name>
    <dbReference type="NCBI Taxonomy" id="412755"/>
    <lineage>
        <taxon>unclassified sequences</taxon>
        <taxon>metagenomes</taxon>
        <taxon>ecological metagenomes</taxon>
    </lineage>
</organism>
<evidence type="ECO:0000313" key="2">
    <source>
        <dbReference type="EMBL" id="GAI85139.1"/>
    </source>
</evidence>
<dbReference type="EMBL" id="BARW01007153">
    <property type="protein sequence ID" value="GAI85139.1"/>
    <property type="molecule type" value="Genomic_DNA"/>
</dbReference>
<sequence>MIKRSRISLNRIIYPKLKLEDYYKFTKDLGLNKIELRNDLPGEKIIDGYTPGHLKELSKKYGVEILTINALQKFNLGAILSETIKELKKIINLSLSIGCKAIVLCPNNDVNDKRGSEKIFEDTVKALKSFGPLFRDSGMQGYLEPLGFEECSLQSLVTAMKAIQESGYPVYKTVHDTFHHHIGPDTFDTIENNYDISYTGLVHVSGVECNIPVEDYRDNHRVLITEQDRLQNKEQIELLLKLGYAGNISFEPFSKKVQEMEIEKIKSAIN</sequence>
<dbReference type="InterPro" id="IPR013022">
    <property type="entry name" value="Xyl_isomerase-like_TIM-brl"/>
</dbReference>
<protein>
    <recommendedName>
        <fullName evidence="1">Xylose isomerase-like TIM barrel domain-containing protein</fullName>
    </recommendedName>
</protein>
<accession>X1TYL7</accession>
<name>X1TYL7_9ZZZZ</name>
<feature type="non-terminal residue" evidence="2">
    <location>
        <position position="270"/>
    </location>
</feature>